<dbReference type="AlphaFoldDB" id="A0A2P2PC11"/>
<accession>A0A2P2PC11</accession>
<proteinExistence type="predicted"/>
<evidence type="ECO:0000313" key="1">
    <source>
        <dbReference type="EMBL" id="MBX52274.1"/>
    </source>
</evidence>
<name>A0A2P2PC11_RHIMU</name>
<reference evidence="1" key="1">
    <citation type="submission" date="2018-02" db="EMBL/GenBank/DDBJ databases">
        <title>Rhizophora mucronata_Transcriptome.</title>
        <authorList>
            <person name="Meera S.P."/>
            <person name="Sreeshan A."/>
            <person name="Augustine A."/>
        </authorList>
    </citation>
    <scope>NUCLEOTIDE SEQUENCE</scope>
    <source>
        <tissue evidence="1">Leaf</tissue>
    </source>
</reference>
<protein>
    <submittedName>
        <fullName evidence="1">Uncharacterized protein</fullName>
    </submittedName>
</protein>
<sequence length="42" mass="4821">MSPMHFQIQGLSSKSPSPPHTSMLHWWACLHSFQPTLNFPPM</sequence>
<organism evidence="1">
    <name type="scientific">Rhizophora mucronata</name>
    <name type="common">Asiatic mangrove</name>
    <dbReference type="NCBI Taxonomy" id="61149"/>
    <lineage>
        <taxon>Eukaryota</taxon>
        <taxon>Viridiplantae</taxon>
        <taxon>Streptophyta</taxon>
        <taxon>Embryophyta</taxon>
        <taxon>Tracheophyta</taxon>
        <taxon>Spermatophyta</taxon>
        <taxon>Magnoliopsida</taxon>
        <taxon>eudicotyledons</taxon>
        <taxon>Gunneridae</taxon>
        <taxon>Pentapetalae</taxon>
        <taxon>rosids</taxon>
        <taxon>fabids</taxon>
        <taxon>Malpighiales</taxon>
        <taxon>Rhizophoraceae</taxon>
        <taxon>Rhizophora</taxon>
    </lineage>
</organism>
<dbReference type="EMBL" id="GGEC01071790">
    <property type="protein sequence ID" value="MBX52274.1"/>
    <property type="molecule type" value="Transcribed_RNA"/>
</dbReference>